<proteinExistence type="predicted"/>
<feature type="compositionally biased region" description="Low complexity" evidence="1">
    <location>
        <begin position="1"/>
        <end position="21"/>
    </location>
</feature>
<organism evidence="2 3">
    <name type="scientific">Portunus trituberculatus</name>
    <name type="common">Swimming crab</name>
    <name type="synonym">Neptunus trituberculatus</name>
    <dbReference type="NCBI Taxonomy" id="210409"/>
    <lineage>
        <taxon>Eukaryota</taxon>
        <taxon>Metazoa</taxon>
        <taxon>Ecdysozoa</taxon>
        <taxon>Arthropoda</taxon>
        <taxon>Crustacea</taxon>
        <taxon>Multicrustacea</taxon>
        <taxon>Malacostraca</taxon>
        <taxon>Eumalacostraca</taxon>
        <taxon>Eucarida</taxon>
        <taxon>Decapoda</taxon>
        <taxon>Pleocyemata</taxon>
        <taxon>Brachyura</taxon>
        <taxon>Eubrachyura</taxon>
        <taxon>Portunoidea</taxon>
        <taxon>Portunidae</taxon>
        <taxon>Portuninae</taxon>
        <taxon>Portunus</taxon>
    </lineage>
</organism>
<accession>A0A5B7D3B2</accession>
<dbReference type="Proteomes" id="UP000324222">
    <property type="component" value="Unassembled WGS sequence"/>
</dbReference>
<dbReference type="AlphaFoldDB" id="A0A5B7D3B2"/>
<name>A0A5B7D3B2_PORTR</name>
<feature type="compositionally biased region" description="Basic and acidic residues" evidence="1">
    <location>
        <begin position="250"/>
        <end position="274"/>
    </location>
</feature>
<keyword evidence="3" id="KW-1185">Reference proteome</keyword>
<feature type="region of interest" description="Disordered" evidence="1">
    <location>
        <begin position="1"/>
        <end position="22"/>
    </location>
</feature>
<gene>
    <name evidence="2" type="ORF">E2C01_006992</name>
</gene>
<evidence type="ECO:0000313" key="3">
    <source>
        <dbReference type="Proteomes" id="UP000324222"/>
    </source>
</evidence>
<sequence>MPPLTPTLHSSPPHYASPHPYTTHHHHTMLPLTYTTHNTQLLAIQSLARKHSPITHGKGFQRCALEGVHQPDDRAVRGSEDGLAVWTKLDARPVTFLLHGKLEGAEGPLVKRSFIPAAKMRPSGSNAATGRPPTCIIPWQLGDRRSHRRSDLSIEPEMKVSSMGLMLKVTTLKCDDKGVTTTNSLRFPGHRMARTTCPGGALPTHHFKPISFNLMKTSDAIKVNTGVYVCREGAMCMPGGSPLGVVSHASDSRGGEAESGRPPFTEDKETLASP</sequence>
<reference evidence="2 3" key="1">
    <citation type="submission" date="2019-05" db="EMBL/GenBank/DDBJ databases">
        <title>Another draft genome of Portunus trituberculatus and its Hox gene families provides insights of decapod evolution.</title>
        <authorList>
            <person name="Jeong J.-H."/>
            <person name="Song I."/>
            <person name="Kim S."/>
            <person name="Choi T."/>
            <person name="Kim D."/>
            <person name="Ryu S."/>
            <person name="Kim W."/>
        </authorList>
    </citation>
    <scope>NUCLEOTIDE SEQUENCE [LARGE SCALE GENOMIC DNA]</scope>
    <source>
        <tissue evidence="2">Muscle</tissue>
    </source>
</reference>
<evidence type="ECO:0000313" key="2">
    <source>
        <dbReference type="EMBL" id="MPC14233.1"/>
    </source>
</evidence>
<evidence type="ECO:0000256" key="1">
    <source>
        <dbReference type="SAM" id="MobiDB-lite"/>
    </source>
</evidence>
<dbReference type="EMBL" id="VSRR010000337">
    <property type="protein sequence ID" value="MPC14233.1"/>
    <property type="molecule type" value="Genomic_DNA"/>
</dbReference>
<comment type="caution">
    <text evidence="2">The sequence shown here is derived from an EMBL/GenBank/DDBJ whole genome shotgun (WGS) entry which is preliminary data.</text>
</comment>
<feature type="region of interest" description="Disordered" evidence="1">
    <location>
        <begin position="247"/>
        <end position="274"/>
    </location>
</feature>
<protein>
    <submittedName>
        <fullName evidence="2">Uncharacterized protein</fullName>
    </submittedName>
</protein>